<dbReference type="GO" id="GO:0016410">
    <property type="term" value="F:N-acyltransferase activity"/>
    <property type="evidence" value="ECO:0007669"/>
    <property type="project" value="InterPro"/>
</dbReference>
<dbReference type="SUPFAM" id="SSF51161">
    <property type="entry name" value="Trimeric LpxA-like enzymes"/>
    <property type="match status" value="1"/>
</dbReference>
<keyword evidence="3 6" id="KW-0808">Transferase</keyword>
<keyword evidence="2 6" id="KW-0441">Lipid A biosynthesis</keyword>
<gene>
    <name evidence="6" type="primary">lpxD</name>
    <name evidence="7" type="ordered locus">Dacet_2294</name>
</gene>
<dbReference type="CDD" id="cd03352">
    <property type="entry name" value="LbH_LpxD"/>
    <property type="match status" value="1"/>
</dbReference>
<dbReference type="InterPro" id="IPR011004">
    <property type="entry name" value="Trimer_LpxA-like_sf"/>
</dbReference>
<keyword evidence="1 6" id="KW-0444">Lipid biosynthesis</keyword>
<evidence type="ECO:0000313" key="7">
    <source>
        <dbReference type="EMBL" id="ADD69056.1"/>
    </source>
</evidence>
<dbReference type="UniPathway" id="UPA00973"/>
<dbReference type="HAMAP" id="MF_00523">
    <property type="entry name" value="LpxD"/>
    <property type="match status" value="1"/>
</dbReference>
<comment type="subunit">
    <text evidence="6">Homotrimer.</text>
</comment>
<dbReference type="GO" id="GO:0009245">
    <property type="term" value="P:lipid A biosynthetic process"/>
    <property type="evidence" value="ECO:0007669"/>
    <property type="project" value="UniProtKB-UniRule"/>
</dbReference>
<dbReference type="EMBL" id="CP001968">
    <property type="protein sequence ID" value="ADD69056.1"/>
    <property type="molecule type" value="Genomic_DNA"/>
</dbReference>
<dbReference type="FunCoup" id="D4H333">
    <property type="interactions" value="369"/>
</dbReference>
<evidence type="ECO:0000256" key="6">
    <source>
        <dbReference type="HAMAP-Rule" id="MF_00523"/>
    </source>
</evidence>
<dbReference type="InterPro" id="IPR001451">
    <property type="entry name" value="Hexapep"/>
</dbReference>
<dbReference type="GO" id="GO:0103118">
    <property type="term" value="F:UDP-3-O-[(3R)-3-hydroxyacyl]-glucosamine N-acyltransferase activity"/>
    <property type="evidence" value="ECO:0007669"/>
    <property type="project" value="UniProtKB-EC"/>
</dbReference>
<dbReference type="NCBIfam" id="TIGR01853">
    <property type="entry name" value="lipid_A_lpxD"/>
    <property type="match status" value="1"/>
</dbReference>
<dbReference type="PANTHER" id="PTHR43378:SF2">
    <property type="entry name" value="UDP-3-O-ACYLGLUCOSAMINE N-ACYLTRANSFERASE 1, MITOCHONDRIAL-RELATED"/>
    <property type="match status" value="1"/>
</dbReference>
<evidence type="ECO:0000313" key="8">
    <source>
        <dbReference type="Proteomes" id="UP000002012"/>
    </source>
</evidence>
<dbReference type="RefSeq" id="WP_013011558.1">
    <property type="nucleotide sequence ID" value="NC_013943.1"/>
</dbReference>
<keyword evidence="4 6" id="KW-0443">Lipid metabolism</keyword>
<comment type="pathway">
    <text evidence="6">Bacterial outer membrane biogenesis; LPS lipid A biosynthesis.</text>
</comment>
<dbReference type="InParanoid" id="D4H333"/>
<dbReference type="Gene3D" id="2.160.10.10">
    <property type="entry name" value="Hexapeptide repeat proteins"/>
    <property type="match status" value="1"/>
</dbReference>
<accession>D4H333</accession>
<organism evidence="7 8">
    <name type="scientific">Denitrovibrio acetiphilus (strain DSM 12809 / NBRC 114555 / N2460)</name>
    <dbReference type="NCBI Taxonomy" id="522772"/>
    <lineage>
        <taxon>Bacteria</taxon>
        <taxon>Pseudomonadati</taxon>
        <taxon>Deferribacterota</taxon>
        <taxon>Deferribacteres</taxon>
        <taxon>Deferribacterales</taxon>
        <taxon>Geovibrionaceae</taxon>
        <taxon>Denitrovibrio</taxon>
    </lineage>
</organism>
<evidence type="ECO:0000256" key="1">
    <source>
        <dbReference type="ARBA" id="ARBA00022516"/>
    </source>
</evidence>
<comment type="similarity">
    <text evidence="6">Belongs to the transferase hexapeptide repeat family. LpxD subfamily.</text>
</comment>
<dbReference type="STRING" id="522772.Dacet_2294"/>
<sequence length="333" mass="35042">MKASELAALIGAELNGEDVEISSFSSIENISEGSLVAILGNKIPEDIYSSSAAAFLAKKGADVPAGKTYLFADDAELALVAAVNALYPKKHRDGVNPAAYVADSAIICENVFVDAFAYIGSRAKIGEGTEIHAGAVIGEDVEIGSGCIVYPNATIYDGCRLKDRVIVHSSAVIGGDGFGYYQKHGRNVKIPHIGSVILENDVEIGSGSCVDRGKFDNTVVGEGTKIDNQVQVAHNVKLGKHNILTGQAAIAGSSTTGDYVMIGARAGVSDHVNICSKVMLAAMAGVMSDIDKPGIYAGIPVTSRKGWMREIAYVRDLPNIVKRIKDLEKDKDA</sequence>
<dbReference type="InterPro" id="IPR007691">
    <property type="entry name" value="LpxD"/>
</dbReference>
<keyword evidence="6" id="KW-0677">Repeat</keyword>
<dbReference type="Gene3D" id="3.40.1390.10">
    <property type="entry name" value="MurE/MurF, N-terminal domain"/>
    <property type="match status" value="1"/>
</dbReference>
<evidence type="ECO:0000256" key="2">
    <source>
        <dbReference type="ARBA" id="ARBA00022556"/>
    </source>
</evidence>
<proteinExistence type="inferred from homology"/>
<dbReference type="KEGG" id="dap:Dacet_2294"/>
<dbReference type="GO" id="GO:0016020">
    <property type="term" value="C:membrane"/>
    <property type="evidence" value="ECO:0007669"/>
    <property type="project" value="GOC"/>
</dbReference>
<reference evidence="7 8" key="1">
    <citation type="journal article" date="2010" name="Stand. Genomic Sci.">
        <title>Complete genome sequence of Denitrovibrio acetiphilus type strain (N2460).</title>
        <authorList>
            <person name="Kiss H."/>
            <person name="Lang E."/>
            <person name="Lapidus A."/>
            <person name="Copeland A."/>
            <person name="Nolan M."/>
            <person name="Glavina Del Rio T."/>
            <person name="Chen F."/>
            <person name="Lucas S."/>
            <person name="Tice H."/>
            <person name="Cheng J.F."/>
            <person name="Han C."/>
            <person name="Goodwin L."/>
            <person name="Pitluck S."/>
            <person name="Liolios K."/>
            <person name="Pati A."/>
            <person name="Ivanova N."/>
            <person name="Mavromatis K."/>
            <person name="Chen A."/>
            <person name="Palaniappan K."/>
            <person name="Land M."/>
            <person name="Hauser L."/>
            <person name="Chang Y.J."/>
            <person name="Jeffries C.D."/>
            <person name="Detter J.C."/>
            <person name="Brettin T."/>
            <person name="Spring S."/>
            <person name="Rohde M."/>
            <person name="Goker M."/>
            <person name="Woyke T."/>
            <person name="Bristow J."/>
            <person name="Eisen J.A."/>
            <person name="Markowitz V."/>
            <person name="Hugenholtz P."/>
            <person name="Kyrpides N.C."/>
            <person name="Klenk H.P."/>
        </authorList>
    </citation>
    <scope>NUCLEOTIDE SEQUENCE [LARGE SCALE GENOMIC DNA]</scope>
    <source>
        <strain evidence="8">DSM 12809 / NBRC 114555 / N2460</strain>
    </source>
</reference>
<feature type="active site" description="Proton acceptor" evidence="6">
    <location>
        <position position="234"/>
    </location>
</feature>
<dbReference type="Proteomes" id="UP000002012">
    <property type="component" value="Chromosome"/>
</dbReference>
<evidence type="ECO:0000256" key="4">
    <source>
        <dbReference type="ARBA" id="ARBA00023098"/>
    </source>
</evidence>
<name>D4H333_DENA2</name>
<dbReference type="OrthoDB" id="9784739at2"/>
<dbReference type="Pfam" id="PF00132">
    <property type="entry name" value="Hexapep"/>
    <property type="match status" value="2"/>
</dbReference>
<dbReference type="PaxDb" id="522772-Dacet_2294"/>
<dbReference type="HOGENOM" id="CLU_049865_0_0_0"/>
<dbReference type="EC" id="2.3.1.191" evidence="6"/>
<keyword evidence="8" id="KW-1185">Reference proteome</keyword>
<protein>
    <recommendedName>
        <fullName evidence="6">UDP-3-O-acylglucosamine N-acyltransferase</fullName>
        <ecNumber evidence="6">2.3.1.191</ecNumber>
    </recommendedName>
</protein>
<dbReference type="NCBIfam" id="NF002060">
    <property type="entry name" value="PRK00892.1"/>
    <property type="match status" value="1"/>
</dbReference>
<dbReference type="PANTHER" id="PTHR43378">
    <property type="entry name" value="UDP-3-O-ACYLGLUCOSAMINE N-ACYLTRANSFERASE"/>
    <property type="match status" value="1"/>
</dbReference>
<dbReference type="eggNOG" id="COG1044">
    <property type="taxonomic scope" value="Bacteria"/>
</dbReference>
<keyword evidence="5 6" id="KW-0012">Acyltransferase</keyword>
<comment type="function">
    <text evidence="6">Catalyzes the N-acylation of UDP-3-O-acylglucosamine using 3-hydroxyacyl-ACP as the acyl donor. Is involved in the biosynthesis of lipid A, a phosphorylated glycolipid that anchors the lipopolysaccharide to the outer membrane of the cell.</text>
</comment>
<dbReference type="AlphaFoldDB" id="D4H333"/>
<evidence type="ECO:0000256" key="3">
    <source>
        <dbReference type="ARBA" id="ARBA00022679"/>
    </source>
</evidence>
<evidence type="ECO:0000256" key="5">
    <source>
        <dbReference type="ARBA" id="ARBA00023315"/>
    </source>
</evidence>
<comment type="catalytic activity">
    <reaction evidence="6">
        <text>a UDP-3-O-[(3R)-3-hydroxyacyl]-alpha-D-glucosamine + a (3R)-hydroxyacyl-[ACP] = a UDP-2-N,3-O-bis[(3R)-3-hydroxyacyl]-alpha-D-glucosamine + holo-[ACP] + H(+)</text>
        <dbReference type="Rhea" id="RHEA:53836"/>
        <dbReference type="Rhea" id="RHEA-COMP:9685"/>
        <dbReference type="Rhea" id="RHEA-COMP:9945"/>
        <dbReference type="ChEBI" id="CHEBI:15378"/>
        <dbReference type="ChEBI" id="CHEBI:64479"/>
        <dbReference type="ChEBI" id="CHEBI:78827"/>
        <dbReference type="ChEBI" id="CHEBI:137740"/>
        <dbReference type="ChEBI" id="CHEBI:137748"/>
        <dbReference type="EC" id="2.3.1.191"/>
    </reaction>
</comment>